<feature type="region of interest" description="Disordered" evidence="1">
    <location>
        <begin position="60"/>
        <end position="90"/>
    </location>
</feature>
<keyword evidence="3" id="KW-1185">Reference proteome</keyword>
<evidence type="ECO:0000313" key="2">
    <source>
        <dbReference type="EMBL" id="ODN81070.1"/>
    </source>
</evidence>
<dbReference type="EMBL" id="AWGJ01000004">
    <property type="protein sequence ID" value="ODN81070.1"/>
    <property type="molecule type" value="Genomic_DNA"/>
</dbReference>
<organism evidence="2 3">
    <name type="scientific">Cryptococcus amylolentus CBS 6039</name>
    <dbReference type="NCBI Taxonomy" id="1295533"/>
    <lineage>
        <taxon>Eukaryota</taxon>
        <taxon>Fungi</taxon>
        <taxon>Dikarya</taxon>
        <taxon>Basidiomycota</taxon>
        <taxon>Agaricomycotina</taxon>
        <taxon>Tremellomycetes</taxon>
        <taxon>Tremellales</taxon>
        <taxon>Cryptococcaceae</taxon>
        <taxon>Cryptococcus</taxon>
    </lineage>
</organism>
<dbReference type="AlphaFoldDB" id="A0A1E3HXL5"/>
<dbReference type="RefSeq" id="XP_018995636.1">
    <property type="nucleotide sequence ID" value="XM_019136967.1"/>
</dbReference>
<name>A0A1E3HXL5_9TREE</name>
<feature type="compositionally biased region" description="Basic and acidic residues" evidence="1">
    <location>
        <begin position="286"/>
        <end position="296"/>
    </location>
</feature>
<proteinExistence type="predicted"/>
<sequence>MGESHQQPLPPQISCPQALVLTPQPPHCCDMSGKKGMRRWPLDVHAGVFNSSFRYDTLTHPPGTPVIQPPTSLATTTPSTTAEPPTATTTLPSTSLSAKIWKHLDTTLALALVASLSESIVLDYPSRAARTLWLKLEVDCGTRSSYGLWQSVQALTPQSQASTPVTEFMTSRKQKFEAIKSAGYNFDRVPQSVIPFPGVSISPAASTTSHHHSGPTSTIHEQYQLPSSLGVDPSIPAFFPPSAFAPSASGAAQYASGWLTPQQGSNALPGYKPPLPPTRGSMSDADVERANTELGY</sequence>
<feature type="region of interest" description="Disordered" evidence="1">
    <location>
        <begin position="265"/>
        <end position="296"/>
    </location>
</feature>
<dbReference type="OrthoDB" id="637503at2759"/>
<reference evidence="2 3" key="1">
    <citation type="submission" date="2016-06" db="EMBL/GenBank/DDBJ databases">
        <title>Evolution of pathogenesis and genome organization in the Tremellales.</title>
        <authorList>
            <person name="Cuomo C."/>
            <person name="Litvintseva A."/>
            <person name="Heitman J."/>
            <person name="Chen Y."/>
            <person name="Sun S."/>
            <person name="Springer D."/>
            <person name="Dromer F."/>
            <person name="Young S."/>
            <person name="Zeng Q."/>
            <person name="Chapman S."/>
            <person name="Gujja S."/>
            <person name="Saif S."/>
            <person name="Birren B."/>
        </authorList>
    </citation>
    <scope>NUCLEOTIDE SEQUENCE [LARGE SCALE GENOMIC DNA]</scope>
    <source>
        <strain evidence="2 3">CBS 6039</strain>
    </source>
</reference>
<accession>A0A1E3HXL5</accession>
<evidence type="ECO:0000256" key="1">
    <source>
        <dbReference type="SAM" id="MobiDB-lite"/>
    </source>
</evidence>
<gene>
    <name evidence="2" type="ORF">L202_03165</name>
</gene>
<evidence type="ECO:0000313" key="3">
    <source>
        <dbReference type="Proteomes" id="UP000094065"/>
    </source>
</evidence>
<protein>
    <submittedName>
        <fullName evidence="2">Uncharacterized protein</fullName>
    </submittedName>
</protein>
<dbReference type="GeneID" id="30154474"/>
<feature type="compositionally biased region" description="Low complexity" evidence="1">
    <location>
        <begin position="69"/>
        <end position="90"/>
    </location>
</feature>
<dbReference type="Proteomes" id="UP000094065">
    <property type="component" value="Unassembled WGS sequence"/>
</dbReference>
<comment type="caution">
    <text evidence="2">The sequence shown here is derived from an EMBL/GenBank/DDBJ whole genome shotgun (WGS) entry which is preliminary data.</text>
</comment>